<evidence type="ECO:0000313" key="8">
    <source>
        <dbReference type="EMBL" id="PMD44621.1"/>
    </source>
</evidence>
<dbReference type="CDD" id="cd07331">
    <property type="entry name" value="M48C_Oma1_like"/>
    <property type="match status" value="1"/>
</dbReference>
<reference evidence="8 9" key="1">
    <citation type="submission" date="2016-04" db="EMBL/GenBank/DDBJ databases">
        <title>A degradative enzymes factory behind the ericoid mycorrhizal symbiosis.</title>
        <authorList>
            <consortium name="DOE Joint Genome Institute"/>
            <person name="Martino E."/>
            <person name="Morin E."/>
            <person name="Grelet G."/>
            <person name="Kuo A."/>
            <person name="Kohler A."/>
            <person name="Daghino S."/>
            <person name="Barry K."/>
            <person name="Choi C."/>
            <person name="Cichocki N."/>
            <person name="Clum A."/>
            <person name="Copeland A."/>
            <person name="Hainaut M."/>
            <person name="Haridas S."/>
            <person name="Labutti K."/>
            <person name="Lindquist E."/>
            <person name="Lipzen A."/>
            <person name="Khouja H.-R."/>
            <person name="Murat C."/>
            <person name="Ohm R."/>
            <person name="Olson A."/>
            <person name="Spatafora J."/>
            <person name="Veneault-Fourrey C."/>
            <person name="Henrissat B."/>
            <person name="Grigoriev I."/>
            <person name="Martin F."/>
            <person name="Perotto S."/>
        </authorList>
    </citation>
    <scope>NUCLEOTIDE SEQUENCE [LARGE SCALE GENOMIC DNA]</scope>
    <source>
        <strain evidence="8 9">F</strain>
    </source>
</reference>
<evidence type="ECO:0000256" key="4">
    <source>
        <dbReference type="ARBA" id="ARBA00022833"/>
    </source>
</evidence>
<dbReference type="GO" id="GO:0046872">
    <property type="term" value="F:metal ion binding"/>
    <property type="evidence" value="ECO:0007669"/>
    <property type="project" value="UniProtKB-KW"/>
</dbReference>
<keyword evidence="4 6" id="KW-0862">Zinc</keyword>
<dbReference type="EMBL" id="KZ613941">
    <property type="protein sequence ID" value="PMD44621.1"/>
    <property type="molecule type" value="Genomic_DNA"/>
</dbReference>
<keyword evidence="1 6" id="KW-0645">Protease</keyword>
<keyword evidence="3 6" id="KW-0378">Hydrolase</keyword>
<dbReference type="GO" id="GO:0006515">
    <property type="term" value="P:protein quality control for misfolded or incompletely synthesized proteins"/>
    <property type="evidence" value="ECO:0007669"/>
    <property type="project" value="TreeGrafter"/>
</dbReference>
<evidence type="ECO:0000256" key="5">
    <source>
        <dbReference type="ARBA" id="ARBA00023049"/>
    </source>
</evidence>
<dbReference type="GO" id="GO:0004222">
    <property type="term" value="F:metalloendopeptidase activity"/>
    <property type="evidence" value="ECO:0007669"/>
    <property type="project" value="InterPro"/>
</dbReference>
<comment type="similarity">
    <text evidence="6">Belongs to the peptidase M48 family.</text>
</comment>
<keyword evidence="2" id="KW-0479">Metal-binding</keyword>
<name>A0A2J6S1H8_HYAVF</name>
<dbReference type="Pfam" id="PF01435">
    <property type="entry name" value="Peptidase_M48"/>
    <property type="match status" value="1"/>
</dbReference>
<evidence type="ECO:0000256" key="6">
    <source>
        <dbReference type="RuleBase" id="RU003983"/>
    </source>
</evidence>
<accession>A0A2J6S1H8</accession>
<keyword evidence="9" id="KW-1185">Reference proteome</keyword>
<evidence type="ECO:0000259" key="7">
    <source>
        <dbReference type="Pfam" id="PF01435"/>
    </source>
</evidence>
<evidence type="ECO:0000256" key="3">
    <source>
        <dbReference type="ARBA" id="ARBA00022801"/>
    </source>
</evidence>
<dbReference type="Gene3D" id="3.30.2010.10">
    <property type="entry name" value="Metalloproteases ('zincins'), catalytic domain"/>
    <property type="match status" value="1"/>
</dbReference>
<dbReference type="InterPro" id="IPR051156">
    <property type="entry name" value="Mito/Outer_Membr_Metalloprot"/>
</dbReference>
<dbReference type="GO" id="GO:0005743">
    <property type="term" value="C:mitochondrial inner membrane"/>
    <property type="evidence" value="ECO:0007669"/>
    <property type="project" value="TreeGrafter"/>
</dbReference>
<dbReference type="OrthoDB" id="7464992at2759"/>
<comment type="cofactor">
    <cofactor evidence="6">
        <name>Zn(2+)</name>
        <dbReference type="ChEBI" id="CHEBI:29105"/>
    </cofactor>
    <text evidence="6">Binds 1 zinc ion per subunit.</text>
</comment>
<organism evidence="8 9">
    <name type="scientific">Hyaloscypha variabilis (strain UAMH 11265 / GT02V1 / F)</name>
    <name type="common">Meliniomyces variabilis</name>
    <dbReference type="NCBI Taxonomy" id="1149755"/>
    <lineage>
        <taxon>Eukaryota</taxon>
        <taxon>Fungi</taxon>
        <taxon>Dikarya</taxon>
        <taxon>Ascomycota</taxon>
        <taxon>Pezizomycotina</taxon>
        <taxon>Leotiomycetes</taxon>
        <taxon>Helotiales</taxon>
        <taxon>Hyaloscyphaceae</taxon>
        <taxon>Hyaloscypha</taxon>
        <taxon>Hyaloscypha variabilis</taxon>
    </lineage>
</organism>
<keyword evidence="5 6" id="KW-0482">Metalloprotease</keyword>
<dbReference type="AlphaFoldDB" id="A0A2J6S1H8"/>
<evidence type="ECO:0000256" key="2">
    <source>
        <dbReference type="ARBA" id="ARBA00022723"/>
    </source>
</evidence>
<dbReference type="InterPro" id="IPR001915">
    <property type="entry name" value="Peptidase_M48"/>
</dbReference>
<proteinExistence type="inferred from homology"/>
<dbReference type="Proteomes" id="UP000235786">
    <property type="component" value="Unassembled WGS sequence"/>
</dbReference>
<dbReference type="PANTHER" id="PTHR22726:SF1">
    <property type="entry name" value="METALLOENDOPEPTIDASE OMA1, MITOCHONDRIAL"/>
    <property type="match status" value="1"/>
</dbReference>
<evidence type="ECO:0000313" key="9">
    <source>
        <dbReference type="Proteomes" id="UP000235786"/>
    </source>
</evidence>
<dbReference type="GO" id="GO:0034982">
    <property type="term" value="P:mitochondrial protein processing"/>
    <property type="evidence" value="ECO:0007669"/>
    <property type="project" value="TreeGrafter"/>
</dbReference>
<protein>
    <recommendedName>
        <fullName evidence="7">Peptidase M48 domain-containing protein</fullName>
    </recommendedName>
</protein>
<dbReference type="PANTHER" id="PTHR22726">
    <property type="entry name" value="METALLOENDOPEPTIDASE OMA1"/>
    <property type="match status" value="1"/>
</dbReference>
<sequence length="366" mass="41661">MLSRSILRSAFRALPRTIPRPLPRTPFPRVFQEPTPLIVRRFASRGPRIKHYRYNPEEVQRAKPLLTGEQIRNGFRHPGTKVLAVVVLGGGIYFYVSHLETVPVSGRRRFNCYSEDRVEEEGKMMYNMIMQQDRDAILPAWDPRTRMVQRVMNKLIPASGLEHVNWEVHVIESKEANAFVIPGGKVFVYSGILPIAKNDDGLAAILGHEISHNLAQHAGENMSRYVLLEPVRWVFIFLDYAGYTGGLGRFLGDILMDLGMMRPASRRQESEADYIGLMMMARSCYNPDEAVKVWERMEKFQKAAGNSIPQWLSTHPSDSTRIAAMTKWLPSAEEARSESECAVTLGYSKDFQKSLGQSGIWSDLFR</sequence>
<gene>
    <name evidence="8" type="ORF">L207DRAFT_630927</name>
</gene>
<feature type="domain" description="Peptidase M48" evidence="7">
    <location>
        <begin position="144"/>
        <end position="328"/>
    </location>
</feature>
<dbReference type="STRING" id="1149755.A0A2J6S1H8"/>
<evidence type="ECO:0000256" key="1">
    <source>
        <dbReference type="ARBA" id="ARBA00022670"/>
    </source>
</evidence>